<dbReference type="PIRSF" id="PIRSF028840">
    <property type="entry name" value="Mmp37"/>
    <property type="match status" value="1"/>
</dbReference>
<evidence type="ECO:0000313" key="20">
    <source>
        <dbReference type="EMBL" id="KAK8080343.1"/>
    </source>
</evidence>
<dbReference type="PANTHER" id="PTHR13619">
    <property type="entry name" value="PHOSPHATIDATE CYTIDYLYLTRANSFERASE, MITOCHONDRIAL"/>
    <property type="match status" value="1"/>
</dbReference>
<dbReference type="EMBL" id="JAQQWN010000006">
    <property type="protein sequence ID" value="KAK8080343.1"/>
    <property type="molecule type" value="Genomic_DNA"/>
</dbReference>
<evidence type="ECO:0000256" key="11">
    <source>
        <dbReference type="ARBA" id="ARBA00022792"/>
    </source>
</evidence>
<evidence type="ECO:0000256" key="5">
    <source>
        <dbReference type="ARBA" id="ARBA00005458"/>
    </source>
</evidence>
<keyword evidence="11" id="KW-0999">Mitochondrion inner membrane</keyword>
<evidence type="ECO:0000256" key="10">
    <source>
        <dbReference type="ARBA" id="ARBA00022695"/>
    </source>
</evidence>
<protein>
    <recommendedName>
        <fullName evidence="7">Phosphatidate cytidylyltransferase, mitochondrial</fullName>
        <ecNumber evidence="6">2.7.7.41</ecNumber>
    </recommendedName>
    <alternativeName>
        <fullName evidence="18">CDP-diacylglycerol synthase</fullName>
    </alternativeName>
</protein>
<dbReference type="EC" id="2.7.7.41" evidence="6"/>
<dbReference type="GeneID" id="92045536"/>
<evidence type="ECO:0000256" key="19">
    <source>
        <dbReference type="SAM" id="MobiDB-lite"/>
    </source>
</evidence>
<keyword evidence="8" id="KW-0444">Lipid biosynthesis</keyword>
<comment type="caution">
    <text evidence="20">The sequence shown here is derived from an EMBL/GenBank/DDBJ whole genome shotgun (WGS) entry which is preliminary data.</text>
</comment>
<dbReference type="Pfam" id="PF09139">
    <property type="entry name" value="Tam41_Mmp37"/>
    <property type="match status" value="1"/>
</dbReference>
<comment type="pathway">
    <text evidence="4">Lipid metabolism.</text>
</comment>
<keyword evidence="14" id="KW-0496">Mitochondrion</keyword>
<evidence type="ECO:0000256" key="12">
    <source>
        <dbReference type="ARBA" id="ARBA00022842"/>
    </source>
</evidence>
<keyword evidence="17" id="KW-1208">Phospholipid metabolism</keyword>
<keyword evidence="9" id="KW-0808">Transferase</keyword>
<dbReference type="RefSeq" id="XP_066667818.1">
    <property type="nucleotide sequence ID" value="XM_066812476.1"/>
</dbReference>
<dbReference type="InterPro" id="IPR015222">
    <property type="entry name" value="Tam41"/>
</dbReference>
<keyword evidence="10" id="KW-0548">Nucleotidyltransferase</keyword>
<evidence type="ECO:0000256" key="17">
    <source>
        <dbReference type="ARBA" id="ARBA00023264"/>
    </source>
</evidence>
<name>A0ABR1WE10_9PEZI</name>
<dbReference type="Proteomes" id="UP001433268">
    <property type="component" value="Unassembled WGS sequence"/>
</dbReference>
<dbReference type="PANTHER" id="PTHR13619:SF0">
    <property type="entry name" value="PHOSPHATIDATE CYTIDYLYLTRANSFERASE, MITOCHONDRIAL"/>
    <property type="match status" value="1"/>
</dbReference>
<evidence type="ECO:0000256" key="9">
    <source>
        <dbReference type="ARBA" id="ARBA00022679"/>
    </source>
</evidence>
<feature type="region of interest" description="Disordered" evidence="19">
    <location>
        <begin position="65"/>
        <end position="110"/>
    </location>
</feature>
<keyword evidence="12" id="KW-0460">Magnesium</keyword>
<evidence type="ECO:0000256" key="14">
    <source>
        <dbReference type="ARBA" id="ARBA00023128"/>
    </source>
</evidence>
<keyword evidence="15" id="KW-0472">Membrane</keyword>
<evidence type="ECO:0000256" key="1">
    <source>
        <dbReference type="ARBA" id="ARBA00001946"/>
    </source>
</evidence>
<evidence type="ECO:0000256" key="18">
    <source>
        <dbReference type="ARBA" id="ARBA00029893"/>
    </source>
</evidence>
<proteinExistence type="inferred from homology"/>
<evidence type="ECO:0000256" key="13">
    <source>
        <dbReference type="ARBA" id="ARBA00023098"/>
    </source>
</evidence>
<reference evidence="20 21" key="1">
    <citation type="submission" date="2023-01" db="EMBL/GenBank/DDBJ databases">
        <title>Analysis of 21 Apiospora genomes using comparative genomics revels a genus with tremendous synthesis potential of carbohydrate active enzymes and secondary metabolites.</title>
        <authorList>
            <person name="Sorensen T."/>
        </authorList>
    </citation>
    <scope>NUCLEOTIDE SEQUENCE [LARGE SCALE GENOMIC DNA]</scope>
    <source>
        <strain evidence="20 21">CBS 114990</strain>
    </source>
</reference>
<evidence type="ECO:0000256" key="6">
    <source>
        <dbReference type="ARBA" id="ARBA00012487"/>
    </source>
</evidence>
<evidence type="ECO:0000256" key="8">
    <source>
        <dbReference type="ARBA" id="ARBA00022516"/>
    </source>
</evidence>
<sequence length="506" mass="56978">MAPAMLHKGLPAAGRALARHSAAAAIRSNTIRAYQVTAFPVTATIHSAVTRGAPRIPAPIQFSATGSEAAKKKEEASEDATKVDNAEVTAQAAAKPSPPPYDEAAGPPAYDWEEDGNFNIEKFADLPYTNFGVNQHIVIEKEFKECLRQVLWQFRAPVRYAFAYGSGVFPQSKKGKDIATEDQMKLVHPKAPLPVQKAQNGEPKMIDFIFGVTHTQHFHSLNMNQHRDHYSSLASLGSGAVSFVQDRMGAGVYFNTHVTVDGLLIKYGVVSLDTLKKDLRDWNTLYLAGRLHKPVKILRDDPQVRMANQINLLGAVRTALLMLPEKFTEHELYATIAGISYLGDPRMAFPTENPRKVANIVDHNMQNFRRLTEKDRVMPIRQDMNPVKRGNMVRRLPKEFRSKLYFKYQEKYKIPQLDFDKMMDESANEDTNSFKRQQGGSFEQRIAQDNPDELRAIVRSVIRNTIKWPSTTQSLKGPLTAGFRKTFRYVGEKIGKYRQGSKTERA</sequence>
<comment type="similarity">
    <text evidence="5">Belongs to the TAM41 family.</text>
</comment>
<evidence type="ECO:0000256" key="7">
    <source>
        <dbReference type="ARBA" id="ARBA00018337"/>
    </source>
</evidence>
<evidence type="ECO:0000256" key="16">
    <source>
        <dbReference type="ARBA" id="ARBA00023209"/>
    </source>
</evidence>
<keyword evidence="21" id="KW-1185">Reference proteome</keyword>
<evidence type="ECO:0000256" key="2">
    <source>
        <dbReference type="ARBA" id="ARBA00004443"/>
    </source>
</evidence>
<evidence type="ECO:0000256" key="3">
    <source>
        <dbReference type="ARBA" id="ARBA00005119"/>
    </source>
</evidence>
<feature type="compositionally biased region" description="Basic and acidic residues" evidence="19">
    <location>
        <begin position="69"/>
        <end position="85"/>
    </location>
</feature>
<evidence type="ECO:0000256" key="15">
    <source>
        <dbReference type="ARBA" id="ARBA00023136"/>
    </source>
</evidence>
<evidence type="ECO:0000313" key="21">
    <source>
        <dbReference type="Proteomes" id="UP001433268"/>
    </source>
</evidence>
<comment type="subcellular location">
    <subcellularLocation>
        <location evidence="2">Mitochondrion inner membrane</location>
        <topology evidence="2">Peripheral membrane protein</topology>
        <orientation evidence="2">Matrix side</orientation>
    </subcellularLocation>
</comment>
<evidence type="ECO:0000256" key="4">
    <source>
        <dbReference type="ARBA" id="ARBA00005189"/>
    </source>
</evidence>
<gene>
    <name evidence="20" type="ORF">PG997_008161</name>
</gene>
<comment type="cofactor">
    <cofactor evidence="1">
        <name>Mg(2+)</name>
        <dbReference type="ChEBI" id="CHEBI:18420"/>
    </cofactor>
</comment>
<keyword evidence="16" id="KW-0594">Phospholipid biosynthesis</keyword>
<keyword evidence="13" id="KW-0443">Lipid metabolism</keyword>
<accession>A0ABR1WE10</accession>
<organism evidence="20 21">
    <name type="scientific">Apiospora hydei</name>
    <dbReference type="NCBI Taxonomy" id="1337664"/>
    <lineage>
        <taxon>Eukaryota</taxon>
        <taxon>Fungi</taxon>
        <taxon>Dikarya</taxon>
        <taxon>Ascomycota</taxon>
        <taxon>Pezizomycotina</taxon>
        <taxon>Sordariomycetes</taxon>
        <taxon>Xylariomycetidae</taxon>
        <taxon>Amphisphaeriales</taxon>
        <taxon>Apiosporaceae</taxon>
        <taxon>Apiospora</taxon>
    </lineage>
</organism>
<comment type="pathway">
    <text evidence="3">Phospholipid metabolism; CDP-diacylglycerol biosynthesis; CDP-diacylglycerol from sn-glycerol 3-phosphate: step 3/3.</text>
</comment>